<feature type="transmembrane region" description="Helical" evidence="1">
    <location>
        <begin position="22"/>
        <end position="48"/>
    </location>
</feature>
<feature type="transmembrane region" description="Helical" evidence="1">
    <location>
        <begin position="177"/>
        <end position="201"/>
    </location>
</feature>
<dbReference type="RefSeq" id="WP_065554565.1">
    <property type="nucleotide sequence ID" value="NZ_CBDITX010000013.1"/>
</dbReference>
<accession>A0A1V8NWK5</accession>
<keyword evidence="1" id="KW-1133">Transmembrane helix</keyword>
<organism evidence="3 4">
    <name type="scientific">Citrobacter braakii</name>
    <dbReference type="NCBI Taxonomy" id="57706"/>
    <lineage>
        <taxon>Bacteria</taxon>
        <taxon>Pseudomonadati</taxon>
        <taxon>Pseudomonadota</taxon>
        <taxon>Gammaproteobacteria</taxon>
        <taxon>Enterobacterales</taxon>
        <taxon>Enterobacteriaceae</taxon>
        <taxon>Citrobacter</taxon>
        <taxon>Citrobacter freundii complex</taxon>
    </lineage>
</organism>
<feature type="transmembrane region" description="Helical" evidence="1">
    <location>
        <begin position="325"/>
        <end position="347"/>
    </location>
</feature>
<keyword evidence="5" id="KW-1185">Reference proteome</keyword>
<comment type="caution">
    <text evidence="3">The sequence shown here is derived from an EMBL/GenBank/DDBJ whole genome shotgun (WGS) entry which is preliminary data.</text>
</comment>
<dbReference type="EMBL" id="JACLAH010000004">
    <property type="protein sequence ID" value="MBC2647816.1"/>
    <property type="molecule type" value="Genomic_DNA"/>
</dbReference>
<feature type="transmembrane region" description="Helical" evidence="1">
    <location>
        <begin position="98"/>
        <end position="119"/>
    </location>
</feature>
<evidence type="ECO:0000256" key="1">
    <source>
        <dbReference type="SAM" id="Phobius"/>
    </source>
</evidence>
<feature type="transmembrane region" description="Helical" evidence="1">
    <location>
        <begin position="140"/>
        <end position="165"/>
    </location>
</feature>
<dbReference type="InterPro" id="IPR010295">
    <property type="entry name" value="DUF898"/>
</dbReference>
<feature type="transmembrane region" description="Helical" evidence="1">
    <location>
        <begin position="69"/>
        <end position="92"/>
    </location>
</feature>
<evidence type="ECO:0000313" key="5">
    <source>
        <dbReference type="Proteomes" id="UP000586346"/>
    </source>
</evidence>
<dbReference type="Pfam" id="PF05987">
    <property type="entry name" value="DUF898"/>
    <property type="match status" value="1"/>
</dbReference>
<gene>
    <name evidence="3" type="ORF">BZK42_18065</name>
    <name evidence="2" type="ORF">H6P72_14450</name>
</gene>
<evidence type="ECO:0000313" key="4">
    <source>
        <dbReference type="Proteomes" id="UP000192573"/>
    </source>
</evidence>
<protein>
    <submittedName>
        <fullName evidence="2">DUF898 family protein</fullName>
    </submittedName>
</protein>
<evidence type="ECO:0000313" key="2">
    <source>
        <dbReference type="EMBL" id="MBC2647816.1"/>
    </source>
</evidence>
<dbReference type="Proteomes" id="UP000192573">
    <property type="component" value="Unassembled WGS sequence"/>
</dbReference>
<reference evidence="3 4" key="1">
    <citation type="submission" date="2017-03" db="EMBL/GenBank/DDBJ databases">
        <authorList>
            <person name="Afonso C.L."/>
            <person name="Miller P.J."/>
            <person name="Scott M.A."/>
            <person name="Spackman E."/>
            <person name="Goraichik I."/>
            <person name="Dimitrov K.M."/>
            <person name="Suarez D.L."/>
            <person name="Swayne D.E."/>
        </authorList>
    </citation>
    <scope>NUCLEOTIDE SEQUENCE [LARGE SCALE GENOMIC DNA]</scope>
    <source>
        <strain evidence="3 4">ATCC 51113</strain>
    </source>
</reference>
<feature type="transmembrane region" description="Helical" evidence="1">
    <location>
        <begin position="277"/>
        <end position="296"/>
    </location>
</feature>
<proteinExistence type="predicted"/>
<dbReference type="EMBL" id="NAEW01000008">
    <property type="protein sequence ID" value="OQM40801.1"/>
    <property type="molecule type" value="Genomic_DNA"/>
</dbReference>
<name>A0A1V8NWK5_CITBR</name>
<dbReference type="Proteomes" id="UP000586346">
    <property type="component" value="Unassembled WGS sequence"/>
</dbReference>
<feature type="transmembrane region" description="Helical" evidence="1">
    <location>
        <begin position="245"/>
        <end position="265"/>
    </location>
</feature>
<keyword evidence="1" id="KW-0812">Transmembrane</keyword>
<sequence length="396" mass="44162">MNDFVGGRENQRHTFIFIGKGWQYFIICIVNFLLCCITLGIYTPWAIVKCRRYIYENMTLNGQPFTYKATGGAIFVSFLSIMVVYGASMSSIANGSPLVGFTLIGLLVAVLPLMTIKSLQYQAMMTSLNGVRFGFDCSQLHAWLFLLVVPVVLAVVNWGVIYLLILATDWIEGSTGMLIRIAFIALVGIVGMGITYGITYAKWMQLVGNGGNFGIHRFTINVNMKASIVGCIKAVLVLLPFVVVIVWLIAPIFLQMVMLAVLGVADDEFIRENQSRIMASYFLYFAGIIVVGSYLYTTLRNLFMNNLALAEGKIRFHSSVTAHGLIWRFVLVLFISGITFGLAYPWMKMWLVSWLASNSHVQGDLDALELTDHTEALETGPAMWVSRGVMTYFPFI</sequence>
<evidence type="ECO:0000313" key="3">
    <source>
        <dbReference type="EMBL" id="OQM40801.1"/>
    </source>
</evidence>
<dbReference type="AlphaFoldDB" id="A0A1V8NWK5"/>
<keyword evidence="1" id="KW-0472">Membrane</keyword>
<reference evidence="2 5" key="2">
    <citation type="submission" date="2020-08" db="EMBL/GenBank/DDBJ databases">
        <title>Emergence and comparative genomics analysis of Citrobacter in Fennec fox imported from North Africa to China.</title>
        <authorList>
            <person name="Zheng B."/>
        </authorList>
    </citation>
    <scope>NUCLEOTIDE SEQUENCE [LARGE SCALE GENOMIC DNA]</scope>
    <source>
        <strain evidence="2 5">FF371</strain>
    </source>
</reference>